<dbReference type="EMBL" id="JAPDGR010002402">
    <property type="protein sequence ID" value="KAJ2975956.1"/>
    <property type="molecule type" value="Genomic_DNA"/>
</dbReference>
<organism evidence="1 2">
    <name type="scientific">Xylaria curta</name>
    <dbReference type="NCBI Taxonomy" id="42375"/>
    <lineage>
        <taxon>Eukaryota</taxon>
        <taxon>Fungi</taxon>
        <taxon>Dikarya</taxon>
        <taxon>Ascomycota</taxon>
        <taxon>Pezizomycotina</taxon>
        <taxon>Sordariomycetes</taxon>
        <taxon>Xylariomycetidae</taxon>
        <taxon>Xylariales</taxon>
        <taxon>Xylariaceae</taxon>
        <taxon>Xylaria</taxon>
    </lineage>
</organism>
<accession>A0ACC1NBT8</accession>
<proteinExistence type="predicted"/>
<dbReference type="Proteomes" id="UP001143856">
    <property type="component" value="Unassembled WGS sequence"/>
</dbReference>
<reference evidence="1" key="1">
    <citation type="submission" date="2022-10" db="EMBL/GenBank/DDBJ databases">
        <title>Genome Sequence of Xylaria curta.</title>
        <authorList>
            <person name="Buettner E."/>
        </authorList>
    </citation>
    <scope>NUCLEOTIDE SEQUENCE</scope>
    <source>
        <strain evidence="1">Babe10</strain>
    </source>
</reference>
<keyword evidence="2" id="KW-1185">Reference proteome</keyword>
<name>A0ACC1NBT8_9PEZI</name>
<gene>
    <name evidence="1" type="ORF">NUW58_g8212</name>
</gene>
<evidence type="ECO:0000313" key="1">
    <source>
        <dbReference type="EMBL" id="KAJ2975956.1"/>
    </source>
</evidence>
<evidence type="ECO:0000313" key="2">
    <source>
        <dbReference type="Proteomes" id="UP001143856"/>
    </source>
</evidence>
<sequence>MRLLHADSLIIHDFTGRAVPPYAILSHTWGEGEVSFKDITKDRATGLKGSAELSEAINSMYRWYREAQICYAYLEDVTLSPSLKPNDATLEQASFSSSRWFSRGWTLQELIAPPVVVFYSNKWTELGNRENLRETISRTTGIDARALDGCLSEFSVAQKMSWASKRKTTRIEDEAYCLLGLFGVSMPLIYGEGRKAFRRLQEEIIKQSDDETIFAWARNDAYGMLLASSPSFFEASGSFIRADNMGEDSQGQLARDSLPFTVTNKGVQISLPVIENQFSTRNRDEYVAIVLYRETGTGSTYTRYRDWLVPISAYRIPSNTIIQQILISTKAEVDEDYLGRSMDGRLVIIQPFPAILAPITFVRMVQPEGRYTYGSPHFHDDGALSIMSPPKYLLFGQHHEHYKQNPLVVVFRSSQGATILISVAPIPNQTMIATISSHNRNAAGRWCFDRAKHDISEHDRGRVVAKILASGPDTTPLSVSANVRDADHACIVTIQTI</sequence>
<protein>
    <submittedName>
        <fullName evidence="1">Uncharacterized protein</fullName>
    </submittedName>
</protein>
<comment type="caution">
    <text evidence="1">The sequence shown here is derived from an EMBL/GenBank/DDBJ whole genome shotgun (WGS) entry which is preliminary data.</text>
</comment>